<dbReference type="Proteomes" id="UP000008457">
    <property type="component" value="Chromosome"/>
</dbReference>
<evidence type="ECO:0000313" key="4">
    <source>
        <dbReference type="Proteomes" id="UP000008457"/>
    </source>
</evidence>
<keyword evidence="2" id="KW-0812">Transmembrane</keyword>
<dbReference type="STRING" id="697281.Mahau_0597"/>
<sequence length="78" mass="9154">MDEWYDNKQIYEMLQQMKADMSDLRKEMAETRAMIRDYNGLRQKVEDTASKLSTLMWLTPVAIAGMGLLFTILNYIGR</sequence>
<dbReference type="AlphaFoldDB" id="F3ZZY2"/>
<dbReference type="KEGG" id="mas:Mahau_0597"/>
<reference evidence="3 4" key="2">
    <citation type="journal article" date="2011" name="Stand. Genomic Sci.">
        <title>Complete genome sequence of Mahella australiensis type strain (50-1 BON).</title>
        <authorList>
            <person name="Sikorski J."/>
            <person name="Teshima H."/>
            <person name="Nolan M."/>
            <person name="Lucas S."/>
            <person name="Hammon N."/>
            <person name="Deshpande S."/>
            <person name="Cheng J.F."/>
            <person name="Pitluck S."/>
            <person name="Liolios K."/>
            <person name="Pagani I."/>
            <person name="Ivanova N."/>
            <person name="Huntemann M."/>
            <person name="Mavromatis K."/>
            <person name="Ovchinikova G."/>
            <person name="Pati A."/>
            <person name="Tapia R."/>
            <person name="Han C."/>
            <person name="Goodwin L."/>
            <person name="Chen A."/>
            <person name="Palaniappan K."/>
            <person name="Land M."/>
            <person name="Hauser L."/>
            <person name="Ngatchou-Djao O.D."/>
            <person name="Rohde M."/>
            <person name="Pukall R."/>
            <person name="Spring S."/>
            <person name="Abt B."/>
            <person name="Goker M."/>
            <person name="Detter J.C."/>
            <person name="Woyke T."/>
            <person name="Bristow J."/>
            <person name="Markowitz V."/>
            <person name="Hugenholtz P."/>
            <person name="Eisen J.A."/>
            <person name="Kyrpides N.C."/>
            <person name="Klenk H.P."/>
            <person name="Lapidus A."/>
        </authorList>
    </citation>
    <scope>NUCLEOTIDE SEQUENCE [LARGE SCALE GENOMIC DNA]</scope>
    <source>
        <strain evidence="4">DSM 15567 / CIP 107919 / 50-1 BON</strain>
    </source>
</reference>
<dbReference type="HOGENOM" id="CLU_2569746_0_0_9"/>
<dbReference type="RefSeq" id="WP_013780233.1">
    <property type="nucleotide sequence ID" value="NC_015520.1"/>
</dbReference>
<gene>
    <name evidence="3" type="ordered locus">Mahau_0597</name>
</gene>
<protein>
    <submittedName>
        <fullName evidence="3">Uncharacterized protein</fullName>
    </submittedName>
</protein>
<dbReference type="OrthoDB" id="2085144at2"/>
<organism evidence="3 4">
    <name type="scientific">Mahella australiensis (strain DSM 15567 / CIP 107919 / 50-1 BON)</name>
    <dbReference type="NCBI Taxonomy" id="697281"/>
    <lineage>
        <taxon>Bacteria</taxon>
        <taxon>Bacillati</taxon>
        <taxon>Bacillota</taxon>
        <taxon>Clostridia</taxon>
        <taxon>Thermoanaerobacterales</taxon>
        <taxon>Thermoanaerobacterales Family IV. Incertae Sedis</taxon>
        <taxon>Mahella</taxon>
    </lineage>
</organism>
<evidence type="ECO:0000313" key="3">
    <source>
        <dbReference type="EMBL" id="AEE95800.1"/>
    </source>
</evidence>
<name>F3ZZY2_MAHA5</name>
<dbReference type="eggNOG" id="ENOG5033MTS">
    <property type="taxonomic scope" value="Bacteria"/>
</dbReference>
<reference evidence="4" key="1">
    <citation type="submission" date="2010-11" db="EMBL/GenBank/DDBJ databases">
        <title>The complete genome of Mahella australiensis DSM 15567.</title>
        <authorList>
            <consortium name="US DOE Joint Genome Institute (JGI-PGF)"/>
            <person name="Lucas S."/>
            <person name="Copeland A."/>
            <person name="Lapidus A."/>
            <person name="Bruce D."/>
            <person name="Goodwin L."/>
            <person name="Pitluck S."/>
            <person name="Kyrpides N."/>
            <person name="Mavromatis K."/>
            <person name="Pagani I."/>
            <person name="Ivanova N."/>
            <person name="Teshima H."/>
            <person name="Brettin T."/>
            <person name="Detter J.C."/>
            <person name="Han C."/>
            <person name="Tapia R."/>
            <person name="Land M."/>
            <person name="Hauser L."/>
            <person name="Markowitz V."/>
            <person name="Cheng J.-F."/>
            <person name="Hugenholtz P."/>
            <person name="Woyke T."/>
            <person name="Wu D."/>
            <person name="Spring S."/>
            <person name="Pukall R."/>
            <person name="Steenblock K."/>
            <person name="Schneider S."/>
            <person name="Klenk H.-P."/>
            <person name="Eisen J.A."/>
        </authorList>
    </citation>
    <scope>NUCLEOTIDE SEQUENCE [LARGE SCALE GENOMIC DNA]</scope>
    <source>
        <strain evidence="4">DSM 15567 / CIP 107919 / 50-1 BON</strain>
    </source>
</reference>
<keyword evidence="2" id="KW-0472">Membrane</keyword>
<feature type="transmembrane region" description="Helical" evidence="2">
    <location>
        <begin position="55"/>
        <end position="76"/>
    </location>
</feature>
<accession>F3ZZY2</accession>
<keyword evidence="4" id="KW-1185">Reference proteome</keyword>
<keyword evidence="1" id="KW-0175">Coiled coil</keyword>
<dbReference type="EMBL" id="CP002360">
    <property type="protein sequence ID" value="AEE95800.1"/>
    <property type="molecule type" value="Genomic_DNA"/>
</dbReference>
<evidence type="ECO:0000256" key="1">
    <source>
        <dbReference type="SAM" id="Coils"/>
    </source>
</evidence>
<feature type="coiled-coil region" evidence="1">
    <location>
        <begin position="7"/>
        <end position="34"/>
    </location>
</feature>
<evidence type="ECO:0000256" key="2">
    <source>
        <dbReference type="SAM" id="Phobius"/>
    </source>
</evidence>
<proteinExistence type="predicted"/>
<keyword evidence="2" id="KW-1133">Transmembrane helix</keyword>